<organism evidence="1 2">
    <name type="scientific">Sinanodonta woodiana</name>
    <name type="common">Chinese pond mussel</name>
    <name type="synonym">Anodonta woodiana</name>
    <dbReference type="NCBI Taxonomy" id="1069815"/>
    <lineage>
        <taxon>Eukaryota</taxon>
        <taxon>Metazoa</taxon>
        <taxon>Spiralia</taxon>
        <taxon>Lophotrochozoa</taxon>
        <taxon>Mollusca</taxon>
        <taxon>Bivalvia</taxon>
        <taxon>Autobranchia</taxon>
        <taxon>Heteroconchia</taxon>
        <taxon>Palaeoheterodonta</taxon>
        <taxon>Unionida</taxon>
        <taxon>Unionoidea</taxon>
        <taxon>Unionidae</taxon>
        <taxon>Unioninae</taxon>
        <taxon>Sinanodonta</taxon>
    </lineage>
</organism>
<feature type="non-terminal residue" evidence="1">
    <location>
        <position position="1"/>
    </location>
</feature>
<dbReference type="Proteomes" id="UP001634394">
    <property type="component" value="Unassembled WGS sequence"/>
</dbReference>
<name>A0ABD3X270_SINWO</name>
<gene>
    <name evidence="1" type="ORF">ACJMK2_032529</name>
</gene>
<sequence length="73" mass="8091">SVHGMGNIVMKKVIKYKQAVSSFGRRAFIQHLLKKTAEAAICDISGNVKDFTGSEVTDEVLTILDLDCHKDLR</sequence>
<evidence type="ECO:0000313" key="1">
    <source>
        <dbReference type="EMBL" id="KAL3880280.1"/>
    </source>
</evidence>
<accession>A0ABD3X270</accession>
<comment type="caution">
    <text evidence="1">The sequence shown here is derived from an EMBL/GenBank/DDBJ whole genome shotgun (WGS) entry which is preliminary data.</text>
</comment>
<keyword evidence="2" id="KW-1185">Reference proteome</keyword>
<dbReference type="AlphaFoldDB" id="A0ABD3X270"/>
<proteinExistence type="predicted"/>
<protein>
    <submittedName>
        <fullName evidence="1">Uncharacterized protein</fullName>
    </submittedName>
</protein>
<dbReference type="EMBL" id="JBJQND010000004">
    <property type="protein sequence ID" value="KAL3880280.1"/>
    <property type="molecule type" value="Genomic_DNA"/>
</dbReference>
<evidence type="ECO:0000313" key="2">
    <source>
        <dbReference type="Proteomes" id="UP001634394"/>
    </source>
</evidence>
<reference evidence="1 2" key="1">
    <citation type="submission" date="2024-11" db="EMBL/GenBank/DDBJ databases">
        <title>Chromosome-level genome assembly of the freshwater bivalve Anodonta woodiana.</title>
        <authorList>
            <person name="Chen X."/>
        </authorList>
    </citation>
    <scope>NUCLEOTIDE SEQUENCE [LARGE SCALE GENOMIC DNA]</scope>
    <source>
        <strain evidence="1">MN2024</strain>
        <tissue evidence="1">Gills</tissue>
    </source>
</reference>